<sequence length="606" mass="65786">MRRAQPSDLSPNASSKHDGLGSILTLDARTLVLARWALLAAVGIGALVHVAYYFPRVVDDLFISLRYAENLASGHGAVFNVGEAVEGYSSPLWMLLQAVGLALGIEGVLFTKLLGLASLTLLFVGLYRLGRDVMGLGAWTAILPLGCLAANSYVVSWALLGLETPLHLALLVWTAVTLRSFDIPPSEGGSSRRRATITATVSMIALGLSRPESPVLLAVLAAESVLVASPALWKSRLAARAPALGATALVLLAALGIRVWYYHDVFANTYYVKGEGARFALSKLAPLYAEGVGRWERLVLGVGTVLLGIFGFARSRLGPFAISAAVILFTCNVEVDWMPSLRHLLPVTILAPLGIALAVEASLRSMPKDARAPYAAGILMGLFALTASSAEVARLDHRVSVLEVDKNRFRKPKSAEKWNDTLLAFRRVEPPHVAQMSNYDMGQITQAWGVLEASASPISSSWFVGRDIGAVGYYTGVRIYDTAGLITRDVSHAEPWRHGRNVTDEMAREMMAKRPVAGEVYDGWDVALGRSRSLLTGYRIRFGDQARPHGFVAVDRPRPPKREVALRYEQLAAKFPRAFHLHTLYGESVGAAVEKRLRVVRVEFGE</sequence>
<dbReference type="Proteomes" id="UP000064967">
    <property type="component" value="Chromosome"/>
</dbReference>
<protein>
    <recommendedName>
        <fullName evidence="4">Glycosyltransferase RgtA/B/C/D-like domain-containing protein</fullName>
    </recommendedName>
</protein>
<dbReference type="STRING" id="1391654.AKJ09_05733"/>
<feature type="transmembrane region" description="Helical" evidence="1">
    <location>
        <begin position="98"/>
        <end position="124"/>
    </location>
</feature>
<proteinExistence type="predicted"/>
<feature type="transmembrane region" description="Helical" evidence="1">
    <location>
        <begin position="295"/>
        <end position="313"/>
    </location>
</feature>
<feature type="transmembrane region" description="Helical" evidence="1">
    <location>
        <begin position="240"/>
        <end position="261"/>
    </location>
</feature>
<keyword evidence="1" id="KW-0812">Transmembrane</keyword>
<dbReference type="KEGG" id="llu:AKJ09_05733"/>
<name>A0A0K1Q0Y2_9BACT</name>
<dbReference type="AlphaFoldDB" id="A0A0K1Q0Y2"/>
<gene>
    <name evidence="2" type="ORF">AKJ09_05733</name>
</gene>
<evidence type="ECO:0000256" key="1">
    <source>
        <dbReference type="SAM" id="Phobius"/>
    </source>
</evidence>
<reference evidence="2 3" key="1">
    <citation type="submission" date="2015-08" db="EMBL/GenBank/DDBJ databases">
        <authorList>
            <person name="Babu N.S."/>
            <person name="Beckwith C.J."/>
            <person name="Beseler K.G."/>
            <person name="Brison A."/>
            <person name="Carone J.V."/>
            <person name="Caskin T.P."/>
            <person name="Diamond M."/>
            <person name="Durham M.E."/>
            <person name="Foxe J.M."/>
            <person name="Go M."/>
            <person name="Henderson B.A."/>
            <person name="Jones I.B."/>
            <person name="McGettigan J.A."/>
            <person name="Micheletti S.J."/>
            <person name="Nasrallah M.E."/>
            <person name="Ortiz D."/>
            <person name="Piller C.R."/>
            <person name="Privatt S.R."/>
            <person name="Schneider S.L."/>
            <person name="Sharp S."/>
            <person name="Smith T.C."/>
            <person name="Stanton J.D."/>
            <person name="Ullery H.E."/>
            <person name="Wilson R.J."/>
            <person name="Serrano M.G."/>
            <person name="Buck G."/>
            <person name="Lee V."/>
            <person name="Wang Y."/>
            <person name="Carvalho R."/>
            <person name="Voegtly L."/>
            <person name="Shi R."/>
            <person name="Duckworth R."/>
            <person name="Johnson A."/>
            <person name="Loviza R."/>
            <person name="Walstead R."/>
            <person name="Shah Z."/>
            <person name="Kiflezghi M."/>
            <person name="Wade K."/>
            <person name="Ball S.L."/>
            <person name="Bradley K.W."/>
            <person name="Asai D.J."/>
            <person name="Bowman C.A."/>
            <person name="Russell D.A."/>
            <person name="Pope W.H."/>
            <person name="Jacobs-Sera D."/>
            <person name="Hendrix R.W."/>
            <person name="Hatfull G.F."/>
        </authorList>
    </citation>
    <scope>NUCLEOTIDE SEQUENCE [LARGE SCALE GENOMIC DNA]</scope>
    <source>
        <strain evidence="2 3">DSM 27648</strain>
    </source>
</reference>
<evidence type="ECO:0000313" key="2">
    <source>
        <dbReference type="EMBL" id="AKU99069.1"/>
    </source>
</evidence>
<feature type="transmembrane region" description="Helical" evidence="1">
    <location>
        <begin position="32"/>
        <end position="54"/>
    </location>
</feature>
<organism evidence="2 3">
    <name type="scientific">Labilithrix luteola</name>
    <dbReference type="NCBI Taxonomy" id="1391654"/>
    <lineage>
        <taxon>Bacteria</taxon>
        <taxon>Pseudomonadati</taxon>
        <taxon>Myxococcota</taxon>
        <taxon>Polyangia</taxon>
        <taxon>Polyangiales</taxon>
        <taxon>Labilitrichaceae</taxon>
        <taxon>Labilithrix</taxon>
    </lineage>
</organism>
<dbReference type="RefSeq" id="WP_146650325.1">
    <property type="nucleotide sequence ID" value="NZ_CP012333.1"/>
</dbReference>
<accession>A0A0K1Q0Y2</accession>
<keyword evidence="1" id="KW-0472">Membrane</keyword>
<evidence type="ECO:0008006" key="4">
    <source>
        <dbReference type="Google" id="ProtNLM"/>
    </source>
</evidence>
<evidence type="ECO:0000313" key="3">
    <source>
        <dbReference type="Proteomes" id="UP000064967"/>
    </source>
</evidence>
<keyword evidence="3" id="KW-1185">Reference proteome</keyword>
<dbReference type="EMBL" id="CP012333">
    <property type="protein sequence ID" value="AKU99069.1"/>
    <property type="molecule type" value="Genomic_DNA"/>
</dbReference>
<feature type="transmembrane region" description="Helical" evidence="1">
    <location>
        <begin position="136"/>
        <end position="159"/>
    </location>
</feature>
<dbReference type="OrthoDB" id="344788at2"/>
<keyword evidence="1" id="KW-1133">Transmembrane helix</keyword>